<evidence type="ECO:0000313" key="5">
    <source>
        <dbReference type="EMBL" id="MFD1237155.1"/>
    </source>
</evidence>
<keyword evidence="3" id="KW-0812">Transmembrane</keyword>
<evidence type="ECO:0000256" key="2">
    <source>
        <dbReference type="SAM" id="MobiDB-lite"/>
    </source>
</evidence>
<keyword evidence="3" id="KW-0472">Membrane</keyword>
<dbReference type="InterPro" id="IPR029050">
    <property type="entry name" value="Immunoprotect_excell_Ig-like"/>
</dbReference>
<feature type="region of interest" description="Disordered" evidence="2">
    <location>
        <begin position="54"/>
        <end position="90"/>
    </location>
</feature>
<feature type="domain" description="DUF4352" evidence="4">
    <location>
        <begin position="90"/>
        <end position="214"/>
    </location>
</feature>
<evidence type="ECO:0000256" key="1">
    <source>
        <dbReference type="ARBA" id="ARBA00022729"/>
    </source>
</evidence>
<dbReference type="Proteomes" id="UP001597182">
    <property type="component" value="Unassembled WGS sequence"/>
</dbReference>
<proteinExistence type="predicted"/>
<reference evidence="6" key="1">
    <citation type="journal article" date="2019" name="Int. J. Syst. Evol. Microbiol.">
        <title>The Global Catalogue of Microorganisms (GCM) 10K type strain sequencing project: providing services to taxonomists for standard genome sequencing and annotation.</title>
        <authorList>
            <consortium name="The Broad Institute Genomics Platform"/>
            <consortium name="The Broad Institute Genome Sequencing Center for Infectious Disease"/>
            <person name="Wu L."/>
            <person name="Ma J."/>
        </authorList>
    </citation>
    <scope>NUCLEOTIDE SEQUENCE [LARGE SCALE GENOMIC DNA]</scope>
    <source>
        <strain evidence="6">CCUG 49018</strain>
    </source>
</reference>
<evidence type="ECO:0000259" key="4">
    <source>
        <dbReference type="Pfam" id="PF11611"/>
    </source>
</evidence>
<protein>
    <submittedName>
        <fullName evidence="5">DUF4352 domain-containing protein</fullName>
    </submittedName>
</protein>
<keyword evidence="6" id="KW-1185">Reference proteome</keyword>
<comment type="caution">
    <text evidence="5">The sequence shown here is derived from an EMBL/GenBank/DDBJ whole genome shotgun (WGS) entry which is preliminary data.</text>
</comment>
<dbReference type="Pfam" id="PF11611">
    <property type="entry name" value="DUF4352"/>
    <property type="match status" value="1"/>
</dbReference>
<keyword evidence="3" id="KW-1133">Transmembrane helix</keyword>
<gene>
    <name evidence="5" type="ORF">ACFQ34_28055</name>
</gene>
<accession>A0ABW3VS53</accession>
<feature type="transmembrane region" description="Helical" evidence="3">
    <location>
        <begin position="33"/>
        <end position="52"/>
    </location>
</feature>
<feature type="compositionally biased region" description="Low complexity" evidence="2">
    <location>
        <begin position="55"/>
        <end position="90"/>
    </location>
</feature>
<dbReference type="EMBL" id="JBHTMB010000270">
    <property type="protein sequence ID" value="MFD1237155.1"/>
    <property type="molecule type" value="Genomic_DNA"/>
</dbReference>
<evidence type="ECO:0000313" key="6">
    <source>
        <dbReference type="Proteomes" id="UP001597182"/>
    </source>
</evidence>
<name>A0ABW3VS53_9PSEU</name>
<feature type="compositionally biased region" description="Pro residues" evidence="2">
    <location>
        <begin position="1"/>
        <end position="10"/>
    </location>
</feature>
<organism evidence="5 6">
    <name type="scientific">Pseudonocardia benzenivorans</name>
    <dbReference type="NCBI Taxonomy" id="228005"/>
    <lineage>
        <taxon>Bacteria</taxon>
        <taxon>Bacillati</taxon>
        <taxon>Actinomycetota</taxon>
        <taxon>Actinomycetes</taxon>
        <taxon>Pseudonocardiales</taxon>
        <taxon>Pseudonocardiaceae</taxon>
        <taxon>Pseudonocardia</taxon>
    </lineage>
</organism>
<dbReference type="Gene3D" id="2.60.40.1240">
    <property type="match status" value="1"/>
</dbReference>
<dbReference type="RefSeq" id="WP_346091692.1">
    <property type="nucleotide sequence ID" value="NZ_BAABKS010000031.1"/>
</dbReference>
<evidence type="ECO:0000256" key="3">
    <source>
        <dbReference type="SAM" id="Phobius"/>
    </source>
</evidence>
<feature type="region of interest" description="Disordered" evidence="2">
    <location>
        <begin position="1"/>
        <end position="27"/>
    </location>
</feature>
<sequence>MSTPPFPQNQPPQYYGQAPVPPPAPPKKKRGRIVLIVLGVFVLLAVITRIGGGSDTSTTASSGTAAGSTSSGSVTAGSSSGTTAAETSAGIGTEVRDGDFAFVVTKVEPGVKHLGKGSWSTQAQGEFVLVRVTVTNVGTEATMFSGGNQKLLDTQGREFEADSGSAVMYVPDSESFLNKINPGNSVNATVVFDVPVGLTPTAIELHDSMFSGGATVSLA</sequence>
<dbReference type="InterPro" id="IPR029051">
    <property type="entry name" value="DUF4352"/>
</dbReference>
<keyword evidence="1" id="KW-0732">Signal</keyword>